<proteinExistence type="predicted"/>
<dbReference type="EMBL" id="JAKOGI010000191">
    <property type="protein sequence ID" value="KAJ8440418.1"/>
    <property type="molecule type" value="Genomic_DNA"/>
</dbReference>
<sequence>MMKFKGKGQALGEVLPATCKAAPAVFGVPANQGFGHQQTSPPHGEEEKINCPLFPSIGWGRSRRLIVAALRTLALANGQAYCRVRVCTFLACWFTGHRLSSSKQRSASATTYTMLAFPVLKMRLPVTRLAFPPLRPLHRLYHLSYELWDGSGLIVLLHEVMEIAGCLILLSFSNVSPTRLPTDKEEVILLMLHLRLLLDGHHIALPEYHPKSLVPLGALWTECLHMVKRKPKAVIEGSAVEHDAFSGWLIHCHIHFGDYESTPCGQEEDALPEEELVLVKDNSATALRKVGQNRDYLGCPQLATRIEISCAKTEDTSSRRILAARPQGSVGLKKKYPIGNIIRFPTLIFWGNACNPPAIDKGREARELQMAAHHLGADQFFRNIPAG</sequence>
<comment type="caution">
    <text evidence="1">The sequence shown here is derived from an EMBL/GenBank/DDBJ whole genome shotgun (WGS) entry which is preliminary data.</text>
</comment>
<accession>A0A9Q1KCP0</accession>
<protein>
    <submittedName>
        <fullName evidence="1">Uncharacterized protein</fullName>
    </submittedName>
</protein>
<name>A0A9Q1KCP0_9CARY</name>
<organism evidence="1 2">
    <name type="scientific">Carnegiea gigantea</name>
    <dbReference type="NCBI Taxonomy" id="171969"/>
    <lineage>
        <taxon>Eukaryota</taxon>
        <taxon>Viridiplantae</taxon>
        <taxon>Streptophyta</taxon>
        <taxon>Embryophyta</taxon>
        <taxon>Tracheophyta</taxon>
        <taxon>Spermatophyta</taxon>
        <taxon>Magnoliopsida</taxon>
        <taxon>eudicotyledons</taxon>
        <taxon>Gunneridae</taxon>
        <taxon>Pentapetalae</taxon>
        <taxon>Caryophyllales</taxon>
        <taxon>Cactineae</taxon>
        <taxon>Cactaceae</taxon>
        <taxon>Cactoideae</taxon>
        <taxon>Echinocereeae</taxon>
        <taxon>Carnegiea</taxon>
    </lineage>
</organism>
<keyword evidence="2" id="KW-1185">Reference proteome</keyword>
<reference evidence="1" key="1">
    <citation type="submission" date="2022-04" db="EMBL/GenBank/DDBJ databases">
        <title>Carnegiea gigantea Genome sequencing and assembly v2.</title>
        <authorList>
            <person name="Copetti D."/>
            <person name="Sanderson M.J."/>
            <person name="Burquez A."/>
            <person name="Wojciechowski M.F."/>
        </authorList>
    </citation>
    <scope>NUCLEOTIDE SEQUENCE</scope>
    <source>
        <strain evidence="1">SGP5-SGP5p</strain>
        <tissue evidence="1">Aerial part</tissue>
    </source>
</reference>
<gene>
    <name evidence="1" type="ORF">Cgig2_017651</name>
</gene>
<evidence type="ECO:0000313" key="1">
    <source>
        <dbReference type="EMBL" id="KAJ8440418.1"/>
    </source>
</evidence>
<dbReference type="Proteomes" id="UP001153076">
    <property type="component" value="Unassembled WGS sequence"/>
</dbReference>
<dbReference type="AlphaFoldDB" id="A0A9Q1KCP0"/>
<evidence type="ECO:0000313" key="2">
    <source>
        <dbReference type="Proteomes" id="UP001153076"/>
    </source>
</evidence>